<dbReference type="InterPro" id="IPR015422">
    <property type="entry name" value="PyrdxlP-dep_Trfase_small"/>
</dbReference>
<dbReference type="AlphaFoldDB" id="A0A7J3XY08"/>
<reference evidence="1" key="1">
    <citation type="journal article" date="2020" name="mSystems">
        <title>Genome- and Community-Level Interaction Insights into Carbon Utilization and Element Cycling Functions of Hydrothermarchaeota in Hydrothermal Sediment.</title>
        <authorList>
            <person name="Zhou Z."/>
            <person name="Liu Y."/>
            <person name="Xu W."/>
            <person name="Pan J."/>
            <person name="Luo Z.H."/>
            <person name="Li M."/>
        </authorList>
    </citation>
    <scope>NUCLEOTIDE SEQUENCE [LARGE SCALE GENOMIC DNA]</scope>
    <source>
        <strain evidence="1">SpSt-110</strain>
    </source>
</reference>
<organism evidence="1">
    <name type="scientific">Thermogladius calderae</name>
    <dbReference type="NCBI Taxonomy" id="1200300"/>
    <lineage>
        <taxon>Archaea</taxon>
        <taxon>Thermoproteota</taxon>
        <taxon>Thermoprotei</taxon>
        <taxon>Desulfurococcales</taxon>
        <taxon>Desulfurococcaceae</taxon>
        <taxon>Thermogladius</taxon>
    </lineage>
</organism>
<comment type="caution">
    <text evidence="1">The sequence shown here is derived from an EMBL/GenBank/DDBJ whole genome shotgun (WGS) entry which is preliminary data.</text>
</comment>
<accession>A0A7J3XY08</accession>
<evidence type="ECO:0000313" key="1">
    <source>
        <dbReference type="EMBL" id="HHP67473.1"/>
    </source>
</evidence>
<dbReference type="Gene3D" id="3.90.1150.10">
    <property type="entry name" value="Aspartate Aminotransferase, domain 1"/>
    <property type="match status" value="1"/>
</dbReference>
<proteinExistence type="predicted"/>
<dbReference type="SUPFAM" id="SSF53383">
    <property type="entry name" value="PLP-dependent transferases"/>
    <property type="match status" value="1"/>
</dbReference>
<protein>
    <submittedName>
        <fullName evidence="1">Uncharacterized protein</fullName>
    </submittedName>
</protein>
<dbReference type="PANTHER" id="PTHR32325:SF4">
    <property type="entry name" value="TRYPTOPHANASE"/>
    <property type="match status" value="1"/>
</dbReference>
<gene>
    <name evidence="1" type="ORF">ENM60_01555</name>
</gene>
<sequence length="195" mass="21867">MELTDVAYASARKGFYVRGGFITIKGDGKLYEEVRSWQLVFEGHTSYGDMSLKEIAMLIDGLRMAFNDNLPFYELEQIEYTTKKLDERGIPVVKPPGGLGVHMDARRFLPHVKLIPSNGEGGYPAGALVSALYLVSGSRGMERGQLSMDRDPETGEEIPVQLDLVRLANPYSQVEKGTNKNGFPRLLYPRKRSYM</sequence>
<dbReference type="PANTHER" id="PTHR32325">
    <property type="entry name" value="BETA-ELIMINATING LYASE-LIKE PROTEIN-RELATED"/>
    <property type="match status" value="1"/>
</dbReference>
<dbReference type="EMBL" id="DRYK01000026">
    <property type="protein sequence ID" value="HHP67473.1"/>
    <property type="molecule type" value="Genomic_DNA"/>
</dbReference>
<name>A0A7J3XY08_9CREN</name>
<dbReference type="InterPro" id="IPR015424">
    <property type="entry name" value="PyrdxlP-dep_Trfase"/>
</dbReference>